<feature type="region of interest" description="Disordered" evidence="1">
    <location>
        <begin position="165"/>
        <end position="199"/>
    </location>
</feature>
<feature type="compositionally biased region" description="Basic and acidic residues" evidence="1">
    <location>
        <begin position="121"/>
        <end position="134"/>
    </location>
</feature>
<comment type="caution">
    <text evidence="3">The sequence shown here is derived from an EMBL/GenBank/DDBJ whole genome shotgun (WGS) entry which is preliminary data.</text>
</comment>
<accession>A0A5A9GQI3</accession>
<feature type="compositionally biased region" description="Polar residues" evidence="1">
    <location>
        <begin position="1"/>
        <end position="11"/>
    </location>
</feature>
<feature type="region of interest" description="Disordered" evidence="1">
    <location>
        <begin position="110"/>
        <end position="134"/>
    </location>
</feature>
<evidence type="ECO:0000313" key="4">
    <source>
        <dbReference type="Proteomes" id="UP000324927"/>
    </source>
</evidence>
<keyword evidence="4" id="KW-1185">Reference proteome</keyword>
<evidence type="ECO:0000256" key="1">
    <source>
        <dbReference type="SAM" id="MobiDB-lite"/>
    </source>
</evidence>
<keyword evidence="2" id="KW-0732">Signal</keyword>
<sequence>MESGPWPSQISAKPFPDHRVSPMTCPPAPLHRLAVPTLAALLLSAAPLHAQTTMPDDPAGRCSPTVAAALGAWDTGVAAAERFGDKAAAVAREKGREYLLPLLGIDPKTVPPDAKGGTTDDVGRALEESRNDPKRRAALCTAITRAADEAKSTAGAGLDALKRALDNWQLTPPAAPTPAPAPTPTPTPEPTKQDGLIRT</sequence>
<reference evidence="3 4" key="1">
    <citation type="submission" date="2019-08" db="EMBL/GenBank/DDBJ databases">
        <authorList>
            <person name="Grouzdev D."/>
            <person name="Tikhonova E."/>
            <person name="Kravchenko I."/>
        </authorList>
    </citation>
    <scope>NUCLEOTIDE SEQUENCE [LARGE SCALE GENOMIC DNA]</scope>
    <source>
        <strain evidence="3 4">59b</strain>
    </source>
</reference>
<feature type="region of interest" description="Disordered" evidence="1">
    <location>
        <begin position="1"/>
        <end position="20"/>
    </location>
</feature>
<name>A0A5A9GQI3_AZOLI</name>
<proteinExistence type="predicted"/>
<evidence type="ECO:0000256" key="2">
    <source>
        <dbReference type="SAM" id="SignalP"/>
    </source>
</evidence>
<gene>
    <name evidence="3" type="ORF">FZ942_11045</name>
</gene>
<dbReference type="Proteomes" id="UP000324927">
    <property type="component" value="Unassembled WGS sequence"/>
</dbReference>
<feature type="chain" id="PRO_5022781294" evidence="2">
    <location>
        <begin position="51"/>
        <end position="199"/>
    </location>
</feature>
<evidence type="ECO:0000313" key="3">
    <source>
        <dbReference type="EMBL" id="KAA0596630.1"/>
    </source>
</evidence>
<protein>
    <submittedName>
        <fullName evidence="3">Uncharacterized protein</fullName>
    </submittedName>
</protein>
<organism evidence="3 4">
    <name type="scientific">Azospirillum lipoferum</name>
    <dbReference type="NCBI Taxonomy" id="193"/>
    <lineage>
        <taxon>Bacteria</taxon>
        <taxon>Pseudomonadati</taxon>
        <taxon>Pseudomonadota</taxon>
        <taxon>Alphaproteobacteria</taxon>
        <taxon>Rhodospirillales</taxon>
        <taxon>Azospirillaceae</taxon>
        <taxon>Azospirillum</taxon>
    </lineage>
</organism>
<feature type="compositionally biased region" description="Pro residues" evidence="1">
    <location>
        <begin position="173"/>
        <end position="189"/>
    </location>
</feature>
<feature type="signal peptide" evidence="2">
    <location>
        <begin position="1"/>
        <end position="50"/>
    </location>
</feature>
<dbReference type="OrthoDB" id="7304245at2"/>
<dbReference type="EMBL" id="VTTN01000003">
    <property type="protein sequence ID" value="KAA0596630.1"/>
    <property type="molecule type" value="Genomic_DNA"/>
</dbReference>
<dbReference type="AlphaFoldDB" id="A0A5A9GQI3"/>